<evidence type="ECO:0000256" key="3">
    <source>
        <dbReference type="ARBA" id="ARBA00012944"/>
    </source>
</evidence>
<evidence type="ECO:0000256" key="1">
    <source>
        <dbReference type="ARBA" id="ARBA00004448"/>
    </source>
</evidence>
<reference evidence="19" key="1">
    <citation type="journal article" date="2010" name="Mol. Phylogenet. Evol.">
        <title>Mitochondrial genome evolution in Ophiuroidea, Echinoidea, and Holothuroidea: Insights in phylogenetic relationships of Echinodermata.</title>
        <authorList>
            <person name="Perseke M."/>
            <person name="Bernhard D."/>
            <person name="Fritzsch G."/>
            <person name="Bruemmer F."/>
            <person name="Stadler P.F."/>
            <person name="Schlegel M."/>
        </authorList>
    </citation>
    <scope>NUCLEOTIDE SEQUENCE</scope>
</reference>
<evidence type="ECO:0000256" key="15">
    <source>
        <dbReference type="ARBA" id="ARBA00023136"/>
    </source>
</evidence>
<evidence type="ECO:0000256" key="17">
    <source>
        <dbReference type="RuleBase" id="RU003403"/>
    </source>
</evidence>
<geneLocation type="mitochondrion" evidence="19"/>
<keyword evidence="11 17" id="KW-1133">Transmembrane helix</keyword>
<accession>D3H5V0</accession>
<keyword evidence="14 17" id="KW-0496">Mitochondrion</keyword>
<feature type="transmembrane region" description="Helical" evidence="17">
    <location>
        <begin position="126"/>
        <end position="145"/>
    </location>
</feature>
<gene>
    <name evidence="19" type="primary">NADH2</name>
</gene>
<dbReference type="EMBL" id="FN562578">
    <property type="protein sequence ID" value="CBH40124.1"/>
    <property type="molecule type" value="Genomic_DNA"/>
</dbReference>
<dbReference type="PRINTS" id="PR01436">
    <property type="entry name" value="NADHDHGNASE2"/>
</dbReference>
<proteinExistence type="inferred from homology"/>
<evidence type="ECO:0000256" key="2">
    <source>
        <dbReference type="ARBA" id="ARBA00007012"/>
    </source>
</evidence>
<dbReference type="PANTHER" id="PTHR46552:SF1">
    <property type="entry name" value="NADH-UBIQUINONE OXIDOREDUCTASE CHAIN 2"/>
    <property type="match status" value="1"/>
</dbReference>
<evidence type="ECO:0000256" key="8">
    <source>
        <dbReference type="ARBA" id="ARBA00022792"/>
    </source>
</evidence>
<feature type="domain" description="NADH:quinone oxidoreductase/Mrp antiporter transmembrane" evidence="18">
    <location>
        <begin position="23"/>
        <end position="286"/>
    </location>
</feature>
<feature type="transmembrane region" description="Helical" evidence="17">
    <location>
        <begin position="274"/>
        <end position="299"/>
    </location>
</feature>
<keyword evidence="6 17" id="KW-0679">Respiratory chain</keyword>
<comment type="function">
    <text evidence="17">Core subunit of the mitochondrial membrane respiratory chain NADH dehydrogenase (Complex I) which catalyzes electron transfer from NADH through the respiratory chain, using ubiquinone as an electron acceptor. Essential for the catalytic activity and assembly of complex I.</text>
</comment>
<evidence type="ECO:0000256" key="6">
    <source>
        <dbReference type="ARBA" id="ARBA00022660"/>
    </source>
</evidence>
<keyword evidence="8 17" id="KW-0999">Mitochondrion inner membrane</keyword>
<feature type="transmembrane region" description="Helical" evidence="17">
    <location>
        <begin position="94"/>
        <end position="114"/>
    </location>
</feature>
<dbReference type="AlphaFoldDB" id="D3H5V0"/>
<evidence type="ECO:0000256" key="9">
    <source>
        <dbReference type="ARBA" id="ARBA00022967"/>
    </source>
</evidence>
<dbReference type="PANTHER" id="PTHR46552">
    <property type="entry name" value="NADH-UBIQUINONE OXIDOREDUCTASE CHAIN 2"/>
    <property type="match status" value="1"/>
</dbReference>
<evidence type="ECO:0000259" key="18">
    <source>
        <dbReference type="Pfam" id="PF00361"/>
    </source>
</evidence>
<evidence type="ECO:0000256" key="5">
    <source>
        <dbReference type="ARBA" id="ARBA00022448"/>
    </source>
</evidence>
<evidence type="ECO:0000313" key="19">
    <source>
        <dbReference type="EMBL" id="CBH40124.1"/>
    </source>
</evidence>
<dbReference type="GO" id="GO:0006120">
    <property type="term" value="P:mitochondrial electron transport, NADH to ubiquinone"/>
    <property type="evidence" value="ECO:0007669"/>
    <property type="project" value="InterPro"/>
</dbReference>
<feature type="transmembrane region" description="Helical" evidence="17">
    <location>
        <begin position="12"/>
        <end position="42"/>
    </location>
</feature>
<dbReference type="InterPro" id="IPR001750">
    <property type="entry name" value="ND/Mrp_TM"/>
</dbReference>
<comment type="similarity">
    <text evidence="2 17">Belongs to the complex I subunit 2 family.</text>
</comment>
<comment type="catalytic activity">
    <reaction evidence="16 17">
        <text>a ubiquinone + NADH + 5 H(+)(in) = a ubiquinol + NAD(+) + 4 H(+)(out)</text>
        <dbReference type="Rhea" id="RHEA:29091"/>
        <dbReference type="Rhea" id="RHEA-COMP:9565"/>
        <dbReference type="Rhea" id="RHEA-COMP:9566"/>
        <dbReference type="ChEBI" id="CHEBI:15378"/>
        <dbReference type="ChEBI" id="CHEBI:16389"/>
        <dbReference type="ChEBI" id="CHEBI:17976"/>
        <dbReference type="ChEBI" id="CHEBI:57540"/>
        <dbReference type="ChEBI" id="CHEBI:57945"/>
        <dbReference type="EC" id="7.1.1.2"/>
    </reaction>
</comment>
<keyword evidence="13 17" id="KW-0830">Ubiquinone</keyword>
<organism evidence="19">
    <name type="scientific">Amphipholis squamata</name>
    <name type="common">Dwarf brittle Star</name>
    <name type="synonym">Asterias squamata</name>
    <dbReference type="NCBI Taxonomy" id="48271"/>
    <lineage>
        <taxon>Eukaryota</taxon>
        <taxon>Metazoa</taxon>
        <taxon>Echinodermata</taxon>
        <taxon>Eleutherozoa</taxon>
        <taxon>Asterozoa</taxon>
        <taxon>Ophiuroidea</taxon>
        <taxon>Myophiuroidea</taxon>
        <taxon>Metophiurida</taxon>
        <taxon>Ophintegrida</taxon>
        <taxon>Amphilepidida</taxon>
        <taxon>Ophiurina</taxon>
        <taxon>Gnathophiurina</taxon>
        <taxon>Amphiuroidea</taxon>
        <taxon>Amphiuridae</taxon>
        <taxon>Amphipholis</taxon>
    </lineage>
</organism>
<keyword evidence="12 17" id="KW-0520">NAD</keyword>
<evidence type="ECO:0000256" key="4">
    <source>
        <dbReference type="ARBA" id="ARBA00021008"/>
    </source>
</evidence>
<protein>
    <recommendedName>
        <fullName evidence="4 17">NADH-ubiquinone oxidoreductase chain 2</fullName>
        <ecNumber evidence="3 17">7.1.1.2</ecNumber>
    </recommendedName>
</protein>
<evidence type="ECO:0000256" key="16">
    <source>
        <dbReference type="ARBA" id="ARBA00049551"/>
    </source>
</evidence>
<dbReference type="InterPro" id="IPR050175">
    <property type="entry name" value="Complex_I_Subunit_2"/>
</dbReference>
<feature type="transmembrane region" description="Helical" evidence="17">
    <location>
        <begin position="54"/>
        <end position="74"/>
    </location>
</feature>
<dbReference type="Pfam" id="PF00361">
    <property type="entry name" value="Proton_antipo_M"/>
    <property type="match status" value="1"/>
</dbReference>
<keyword evidence="10 17" id="KW-0249">Electron transport</keyword>
<evidence type="ECO:0000256" key="7">
    <source>
        <dbReference type="ARBA" id="ARBA00022692"/>
    </source>
</evidence>
<feature type="transmembrane region" description="Helical" evidence="17">
    <location>
        <begin position="237"/>
        <end position="262"/>
    </location>
</feature>
<evidence type="ECO:0000256" key="12">
    <source>
        <dbReference type="ARBA" id="ARBA00023027"/>
    </source>
</evidence>
<keyword evidence="9 17" id="KW-1278">Translocase</keyword>
<feature type="transmembrane region" description="Helical" evidence="17">
    <location>
        <begin position="188"/>
        <end position="217"/>
    </location>
</feature>
<keyword evidence="5" id="KW-0813">Transport</keyword>
<dbReference type="GO" id="GO:0008137">
    <property type="term" value="F:NADH dehydrogenase (ubiquinone) activity"/>
    <property type="evidence" value="ECO:0007669"/>
    <property type="project" value="UniProtKB-EC"/>
</dbReference>
<comment type="subcellular location">
    <subcellularLocation>
        <location evidence="1 17">Mitochondrion inner membrane</location>
        <topology evidence="1 17">Multi-pass membrane protein</topology>
    </subcellularLocation>
</comment>
<dbReference type="GO" id="GO:0005743">
    <property type="term" value="C:mitochondrial inner membrane"/>
    <property type="evidence" value="ECO:0007669"/>
    <property type="project" value="UniProtKB-SubCell"/>
</dbReference>
<evidence type="ECO:0000256" key="14">
    <source>
        <dbReference type="ARBA" id="ARBA00023128"/>
    </source>
</evidence>
<sequence length="346" mass="39260">MVITFFYNISLVLSIFLVLSFSSWFFIWASIELITAMLVILISRNLGPRSVEGLSKYFIAQAMASAFILIGIVYRFFTTNNFSILNDYDSLSFSLILLGLLIKIAAVPNPYWFVDSISGLSLTESFYIIIMSKIVPMYLYIIIAGELFSSFLLWVGISSVAVGSLLIINQTNIRKILALSSISHLGWLLLGLPCLGYQLSVLIFVIYLLMVAPLLWVNSFYNINDLFNTKRSFINPLVFFLVILSLLSLGGFPPLIGFFYKWVIFLGLLENKSYLVCGFLIIMSLISLFAYLRLCYYLYSLYNFELKYSSDSNLMITNSLSWWTPYIITLCVTILSGGFVLLSPIF</sequence>
<keyword evidence="15 17" id="KW-0472">Membrane</keyword>
<evidence type="ECO:0000256" key="11">
    <source>
        <dbReference type="ARBA" id="ARBA00022989"/>
    </source>
</evidence>
<evidence type="ECO:0000256" key="10">
    <source>
        <dbReference type="ARBA" id="ARBA00022982"/>
    </source>
</evidence>
<keyword evidence="7 17" id="KW-0812">Transmembrane</keyword>
<dbReference type="InterPro" id="IPR003917">
    <property type="entry name" value="NADH_UbQ_OxRdtase_chain2"/>
</dbReference>
<feature type="transmembrane region" description="Helical" evidence="17">
    <location>
        <begin position="319"/>
        <end position="342"/>
    </location>
</feature>
<dbReference type="EC" id="7.1.1.2" evidence="3 17"/>
<name>D3H5V0_AMPSQ</name>
<feature type="transmembrane region" description="Helical" evidence="17">
    <location>
        <begin position="151"/>
        <end position="168"/>
    </location>
</feature>
<evidence type="ECO:0000256" key="13">
    <source>
        <dbReference type="ARBA" id="ARBA00023075"/>
    </source>
</evidence>